<reference evidence="1" key="1">
    <citation type="submission" date="2023-03" db="EMBL/GenBank/DDBJ databases">
        <title>Massive genome expansion in bonnet fungi (Mycena s.s.) driven by repeated elements and novel gene families across ecological guilds.</title>
        <authorList>
            <consortium name="Lawrence Berkeley National Laboratory"/>
            <person name="Harder C.B."/>
            <person name="Miyauchi S."/>
            <person name="Viragh M."/>
            <person name="Kuo A."/>
            <person name="Thoen E."/>
            <person name="Andreopoulos B."/>
            <person name="Lu D."/>
            <person name="Skrede I."/>
            <person name="Drula E."/>
            <person name="Henrissat B."/>
            <person name="Morin E."/>
            <person name="Kohler A."/>
            <person name="Barry K."/>
            <person name="LaButti K."/>
            <person name="Morin E."/>
            <person name="Salamov A."/>
            <person name="Lipzen A."/>
            <person name="Mereny Z."/>
            <person name="Hegedus B."/>
            <person name="Baldrian P."/>
            <person name="Stursova M."/>
            <person name="Weitz H."/>
            <person name="Taylor A."/>
            <person name="Grigoriev I.V."/>
            <person name="Nagy L.G."/>
            <person name="Martin F."/>
            <person name="Kauserud H."/>
        </authorList>
    </citation>
    <scope>NUCLEOTIDE SEQUENCE</scope>
    <source>
        <strain evidence="1">CBHHK182m</strain>
    </source>
</reference>
<dbReference type="Proteomes" id="UP001215598">
    <property type="component" value="Unassembled WGS sequence"/>
</dbReference>
<evidence type="ECO:0000313" key="2">
    <source>
        <dbReference type="Proteomes" id="UP001215598"/>
    </source>
</evidence>
<sequence length="398" mass="45160">MRQRHCCGKISLPQFKDGTVDFHGAYPVAFDALVSPRDHVQMVASEIWEISGHRFTVKDHKKLKNGHRTRLWCSQDEARKKKSKASQNPDIRNRDNVGMKRYRCESFLSIRCEGEGEERGKQTVTVKLRHAGKHVSYLDVSMPPEALAMIRDNVQWLTPVAMVIKVQAAFPIVTAQQIHRAWMEMSEPFWRFDDDQLLSTKKLLEEHTDHVDIFEPQDVPEGVEMVCWGMKGIATPLKGKVVEIGVDATYNTNSKHLELYSIMAEHDGAGFPLSYLFLSTASSIDQGKRTKALTAWAKCLRDTYGVDAKFAHVDKDMAEIKTLKDRRLVTSLVWNAKISLCWWHLRRAVRTRLANAKLATTPYDPGRAHGEFAFIEIAFVPRGQADGGEYEGGAHDII</sequence>
<accession>A0AAD7J8U4</accession>
<feature type="non-terminal residue" evidence="1">
    <location>
        <position position="1"/>
    </location>
</feature>
<evidence type="ECO:0008006" key="3">
    <source>
        <dbReference type="Google" id="ProtNLM"/>
    </source>
</evidence>
<protein>
    <recommendedName>
        <fullName evidence="3">MULE transposase domain-containing protein</fullName>
    </recommendedName>
</protein>
<dbReference type="EMBL" id="JARKIB010000041">
    <property type="protein sequence ID" value="KAJ7758606.1"/>
    <property type="molecule type" value="Genomic_DNA"/>
</dbReference>
<proteinExistence type="predicted"/>
<name>A0AAD7J8U4_9AGAR</name>
<organism evidence="1 2">
    <name type="scientific">Mycena metata</name>
    <dbReference type="NCBI Taxonomy" id="1033252"/>
    <lineage>
        <taxon>Eukaryota</taxon>
        <taxon>Fungi</taxon>
        <taxon>Dikarya</taxon>
        <taxon>Basidiomycota</taxon>
        <taxon>Agaricomycotina</taxon>
        <taxon>Agaricomycetes</taxon>
        <taxon>Agaricomycetidae</taxon>
        <taxon>Agaricales</taxon>
        <taxon>Marasmiineae</taxon>
        <taxon>Mycenaceae</taxon>
        <taxon>Mycena</taxon>
    </lineage>
</organism>
<comment type="caution">
    <text evidence="1">The sequence shown here is derived from an EMBL/GenBank/DDBJ whole genome shotgun (WGS) entry which is preliminary data.</text>
</comment>
<evidence type="ECO:0000313" key="1">
    <source>
        <dbReference type="EMBL" id="KAJ7758606.1"/>
    </source>
</evidence>
<gene>
    <name evidence="1" type="ORF">B0H16DRAFT_1313857</name>
</gene>
<dbReference type="AlphaFoldDB" id="A0AAD7J8U4"/>
<keyword evidence="2" id="KW-1185">Reference proteome</keyword>